<dbReference type="InterPro" id="IPR023174">
    <property type="entry name" value="PDEase_CS"/>
</dbReference>
<comment type="similarity">
    <text evidence="7">Belongs to the cyclic nucleotide phosphodiesterase family.</text>
</comment>
<dbReference type="InterPro" id="IPR002073">
    <property type="entry name" value="PDEase_catalytic_dom"/>
</dbReference>
<dbReference type="Gene3D" id="1.10.1300.10">
    <property type="entry name" value="3'5'-cyclic nucleotide phosphodiesterase, catalytic domain"/>
    <property type="match status" value="1"/>
</dbReference>
<feature type="binding site" evidence="6">
    <location>
        <position position="270"/>
    </location>
    <ligand>
        <name>Zn(2+)</name>
        <dbReference type="ChEBI" id="CHEBI:29105"/>
        <label>1</label>
    </ligand>
</feature>
<evidence type="ECO:0000256" key="7">
    <source>
        <dbReference type="RuleBase" id="RU363067"/>
    </source>
</evidence>
<feature type="binding site" evidence="5">
    <location>
        <begin position="266"/>
        <end position="270"/>
    </location>
    <ligand>
        <name>AMP</name>
        <dbReference type="ChEBI" id="CHEBI:456215"/>
    </ligand>
</feature>
<evidence type="ECO:0000313" key="9">
    <source>
        <dbReference type="EMBL" id="KAJ3117358.1"/>
    </source>
</evidence>
<dbReference type="InterPro" id="IPR003607">
    <property type="entry name" value="HD/PDEase_dom"/>
</dbReference>
<dbReference type="SUPFAM" id="SSF109604">
    <property type="entry name" value="HD-domain/PDEase-like"/>
    <property type="match status" value="1"/>
</dbReference>
<dbReference type="EMBL" id="JADGJH010001172">
    <property type="protein sequence ID" value="KAJ3117358.1"/>
    <property type="molecule type" value="Genomic_DNA"/>
</dbReference>
<feature type="binding site" evidence="6">
    <location>
        <position position="307"/>
    </location>
    <ligand>
        <name>Zn(2+)</name>
        <dbReference type="ChEBI" id="CHEBI:29105"/>
        <label>1</label>
    </ligand>
</feature>
<dbReference type="SMART" id="SM00471">
    <property type="entry name" value="HDc"/>
    <property type="match status" value="1"/>
</dbReference>
<accession>A0AAD5SY27</accession>
<dbReference type="GO" id="GO:0007165">
    <property type="term" value="P:signal transduction"/>
    <property type="evidence" value="ECO:0007669"/>
    <property type="project" value="InterPro"/>
</dbReference>
<evidence type="ECO:0000256" key="6">
    <source>
        <dbReference type="PIRSR" id="PIRSR623088-3"/>
    </source>
</evidence>
<dbReference type="EC" id="3.1.4.-" evidence="7"/>
<reference evidence="9" key="1">
    <citation type="submission" date="2020-05" db="EMBL/GenBank/DDBJ databases">
        <title>Phylogenomic resolution of chytrid fungi.</title>
        <authorList>
            <person name="Stajich J.E."/>
            <person name="Amses K."/>
            <person name="Simmons R."/>
            <person name="Seto K."/>
            <person name="Myers J."/>
            <person name="Bonds A."/>
            <person name="Quandt C.A."/>
            <person name="Barry K."/>
            <person name="Liu P."/>
            <person name="Grigoriev I."/>
            <person name="Longcore J.E."/>
            <person name="James T.Y."/>
        </authorList>
    </citation>
    <scope>NUCLEOTIDE SEQUENCE</scope>
    <source>
        <strain evidence="9">JEL0513</strain>
    </source>
</reference>
<feature type="binding site" evidence="5">
    <location>
        <position position="416"/>
    </location>
    <ligand>
        <name>AMP</name>
        <dbReference type="ChEBI" id="CHEBI:456215"/>
    </ligand>
</feature>
<proteinExistence type="inferred from homology"/>
<dbReference type="PRINTS" id="PR00387">
    <property type="entry name" value="PDIESTERASE1"/>
</dbReference>
<feature type="active site" description="Proton donor" evidence="4">
    <location>
        <position position="266"/>
    </location>
</feature>
<gene>
    <name evidence="9" type="ORF">HK100_000838</name>
</gene>
<keyword evidence="1" id="KW-0140">cGMP</keyword>
<keyword evidence="2 6" id="KW-0479">Metal-binding</keyword>
<dbReference type="InterPro" id="IPR023088">
    <property type="entry name" value="PDEase"/>
</dbReference>
<organism evidence="9 10">
    <name type="scientific">Physocladia obscura</name>
    <dbReference type="NCBI Taxonomy" id="109957"/>
    <lineage>
        <taxon>Eukaryota</taxon>
        <taxon>Fungi</taxon>
        <taxon>Fungi incertae sedis</taxon>
        <taxon>Chytridiomycota</taxon>
        <taxon>Chytridiomycota incertae sedis</taxon>
        <taxon>Chytridiomycetes</taxon>
        <taxon>Chytridiales</taxon>
        <taxon>Chytriomycetaceae</taxon>
        <taxon>Physocladia</taxon>
    </lineage>
</organism>
<evidence type="ECO:0000313" key="10">
    <source>
        <dbReference type="Proteomes" id="UP001211907"/>
    </source>
</evidence>
<feature type="binding site" evidence="6">
    <location>
        <position position="306"/>
    </location>
    <ligand>
        <name>Zn(2+)</name>
        <dbReference type="ChEBI" id="CHEBI:29105"/>
        <label>1</label>
    </ligand>
</feature>
<evidence type="ECO:0000256" key="1">
    <source>
        <dbReference type="ARBA" id="ARBA00022535"/>
    </source>
</evidence>
<sequence>MTVASQIFVRVNDRKKVESIRIRPNHTTKEIKSVLCAAAEVSEQNTDYDTVLKLYSGAKTLLPIGPNIPKNSGETPYQLWVKLVPKTSRIAPDESKKLMESLKATASVMGEVPKLKNEVLELEKRIPTSSKTDLGNRMASIASNSVIPSAELASGVISIPPAPPSASQKPNADPTFHLALLRCSQYDSETVEKILATPRPVFTSHVTEHLKHPTFNIWDYTEVELIGLMENMFAELDLIKTFNINLHVLRNFLARVSVTYNANPFHNFKHCFCVTQMMYGILNVTGTISKLTPLEKLALICATIGHDLDHPGMNNAYQINASTDLTIIYNDISPLENHHAAVLFTMFRDPKLNILKTLPEAQYRECRKQIINCILATDMAKHGEILAKFKGYSADFNFEDQTQRQLLLQMIIKCSDISNEVRPKHISEPWVDNLLEEFFCQSDKEKKDGLPTAPFMDREKVTKPSAQVGFIGFVMIPLFELVSKVLPNMDEPVIQPIKKAHEYYKGMMEAKPAS</sequence>
<protein>
    <recommendedName>
        <fullName evidence="7">Phosphodiesterase</fullName>
        <ecNumber evidence="7">3.1.4.-</ecNumber>
    </recommendedName>
</protein>
<keyword evidence="3 7" id="KW-0378">Hydrolase</keyword>
<dbReference type="GO" id="GO:0046872">
    <property type="term" value="F:metal ion binding"/>
    <property type="evidence" value="ECO:0007669"/>
    <property type="project" value="UniProtKB-KW"/>
</dbReference>
<evidence type="ECO:0000259" key="8">
    <source>
        <dbReference type="PROSITE" id="PS51845"/>
    </source>
</evidence>
<dbReference type="Proteomes" id="UP001211907">
    <property type="component" value="Unassembled WGS sequence"/>
</dbReference>
<dbReference type="Pfam" id="PF00233">
    <property type="entry name" value="PDEase_I"/>
    <property type="match status" value="1"/>
</dbReference>
<dbReference type="PANTHER" id="PTHR11347">
    <property type="entry name" value="CYCLIC NUCLEOTIDE PHOSPHODIESTERASE"/>
    <property type="match status" value="1"/>
</dbReference>
<dbReference type="PROSITE" id="PS51845">
    <property type="entry name" value="PDEASE_I_2"/>
    <property type="match status" value="1"/>
</dbReference>
<feature type="binding site" evidence="5">
    <location>
        <position position="307"/>
    </location>
    <ligand>
        <name>AMP</name>
        <dbReference type="ChEBI" id="CHEBI:456215"/>
    </ligand>
</feature>
<comment type="cofactor">
    <cofactor evidence="7">
        <name>a divalent metal cation</name>
        <dbReference type="ChEBI" id="CHEBI:60240"/>
    </cofactor>
    <text evidence="7">Binds 2 divalent metal cations per subunit. Site 1 may preferentially bind zinc ions, while site 2 has a preference for magnesium and/or manganese ions.</text>
</comment>
<feature type="binding site" evidence="6">
    <location>
        <position position="416"/>
    </location>
    <ligand>
        <name>Zn(2+)</name>
        <dbReference type="ChEBI" id="CHEBI:29105"/>
        <label>1</label>
    </ligand>
</feature>
<dbReference type="FunFam" id="1.10.1300.10:FF:000006">
    <property type="entry name" value="Phosphodiesterase 9A"/>
    <property type="match status" value="1"/>
</dbReference>
<dbReference type="GO" id="GO:0004114">
    <property type="term" value="F:3',5'-cyclic-nucleotide phosphodiesterase activity"/>
    <property type="evidence" value="ECO:0007669"/>
    <property type="project" value="InterPro"/>
</dbReference>
<dbReference type="AlphaFoldDB" id="A0AAD5SY27"/>
<evidence type="ECO:0000256" key="2">
    <source>
        <dbReference type="ARBA" id="ARBA00022723"/>
    </source>
</evidence>
<feature type="domain" description="PDEase" evidence="8">
    <location>
        <begin position="187"/>
        <end position="511"/>
    </location>
</feature>
<evidence type="ECO:0000256" key="5">
    <source>
        <dbReference type="PIRSR" id="PIRSR623088-2"/>
    </source>
</evidence>
<dbReference type="PROSITE" id="PS00126">
    <property type="entry name" value="PDEASE_I_1"/>
    <property type="match status" value="1"/>
</dbReference>
<comment type="caution">
    <text evidence="9">The sequence shown here is derived from an EMBL/GenBank/DDBJ whole genome shotgun (WGS) entry which is preliminary data.</text>
</comment>
<dbReference type="InterPro" id="IPR036971">
    <property type="entry name" value="PDEase_catalytic_dom_sf"/>
</dbReference>
<evidence type="ECO:0000256" key="3">
    <source>
        <dbReference type="ARBA" id="ARBA00022801"/>
    </source>
</evidence>
<keyword evidence="10" id="KW-1185">Reference proteome</keyword>
<name>A0AAD5SY27_9FUNG</name>
<dbReference type="CDD" id="cd00077">
    <property type="entry name" value="HDc"/>
    <property type="match status" value="1"/>
</dbReference>
<feature type="binding site" evidence="5">
    <location>
        <position position="467"/>
    </location>
    <ligand>
        <name>AMP</name>
        <dbReference type="ChEBI" id="CHEBI:456215"/>
    </ligand>
</feature>
<feature type="binding site" evidence="6">
    <location>
        <position position="307"/>
    </location>
    <ligand>
        <name>Zn(2+)</name>
        <dbReference type="ChEBI" id="CHEBI:29105"/>
        <label>2</label>
    </ligand>
</feature>
<evidence type="ECO:0000256" key="4">
    <source>
        <dbReference type="PIRSR" id="PIRSR623088-1"/>
    </source>
</evidence>